<comment type="similarity">
    <text evidence="1 2">Belongs to the phD/YefM antitoxin family.</text>
</comment>
<comment type="caution">
    <text evidence="3">The sequence shown here is derived from an EMBL/GenBank/DDBJ whole genome shotgun (WGS) entry which is preliminary data.</text>
</comment>
<dbReference type="Pfam" id="PF02604">
    <property type="entry name" value="PhdYeFM_antitox"/>
    <property type="match status" value="1"/>
</dbReference>
<sequence>MYMYRMMTMKNVSYTQMRTELSTILDTLRKGGSVTITQRGKPDVVISGTIPSSCEQRCAGEYAGDVPAITPYTRRAERPSDKLLSPDAISHIRRIGDDVKAIRSAQDFSDAPEDIQCVTDKRTDFQKALDKTKIKHADIIRALEDK</sequence>
<dbReference type="NCBIfam" id="TIGR01552">
    <property type="entry name" value="phd_fam"/>
    <property type="match status" value="1"/>
</dbReference>
<evidence type="ECO:0000313" key="4">
    <source>
        <dbReference type="Proteomes" id="UP000322181"/>
    </source>
</evidence>
<dbReference type="AlphaFoldDB" id="A0A5M9RAK4"/>
<gene>
    <name evidence="3" type="ORF">F4V73_04145</name>
</gene>
<dbReference type="Proteomes" id="UP000322181">
    <property type="component" value="Unassembled WGS sequence"/>
</dbReference>
<dbReference type="SUPFAM" id="SSF143120">
    <property type="entry name" value="YefM-like"/>
    <property type="match status" value="1"/>
</dbReference>
<dbReference type="InterPro" id="IPR006442">
    <property type="entry name" value="Antitoxin_Phd/YefM"/>
</dbReference>
<accession>A0A5M9RAK4</accession>
<comment type="function">
    <text evidence="2">Antitoxin component of a type II toxin-antitoxin (TA) system.</text>
</comment>
<dbReference type="EMBL" id="VXKB01000001">
    <property type="protein sequence ID" value="KAA8717066.1"/>
    <property type="molecule type" value="Genomic_DNA"/>
</dbReference>
<evidence type="ECO:0000256" key="1">
    <source>
        <dbReference type="ARBA" id="ARBA00009981"/>
    </source>
</evidence>
<evidence type="ECO:0000256" key="2">
    <source>
        <dbReference type="RuleBase" id="RU362080"/>
    </source>
</evidence>
<organism evidence="3 4">
    <name type="scientific">Morganella psychrotolerans</name>
    <dbReference type="NCBI Taxonomy" id="368603"/>
    <lineage>
        <taxon>Bacteria</taxon>
        <taxon>Pseudomonadati</taxon>
        <taxon>Pseudomonadota</taxon>
        <taxon>Gammaproteobacteria</taxon>
        <taxon>Enterobacterales</taxon>
        <taxon>Morganellaceae</taxon>
        <taxon>Morganella</taxon>
    </lineage>
</organism>
<evidence type="ECO:0000313" key="3">
    <source>
        <dbReference type="EMBL" id="KAA8717066.1"/>
    </source>
</evidence>
<name>A0A5M9RAK4_9GAMM</name>
<dbReference type="OrthoDB" id="6507254at2"/>
<dbReference type="InterPro" id="IPR036165">
    <property type="entry name" value="YefM-like_sf"/>
</dbReference>
<proteinExistence type="inferred from homology"/>
<reference evidence="3 4" key="1">
    <citation type="submission" date="2019-09" db="EMBL/GenBank/DDBJ databases">
        <title>Draft genome sequence of various Type strains from the CCUG.</title>
        <authorList>
            <person name="Pineiro-Iglesias B."/>
            <person name="Tunovic T."/>
            <person name="Unosson C."/>
            <person name="Inganas E."/>
            <person name="Ohlen M."/>
            <person name="Cardew S."/>
            <person name="Jensie-Markopoulos S."/>
            <person name="Salva-Serra F."/>
            <person name="Jaen-Luchoro D."/>
            <person name="Karlsson R."/>
            <person name="Svensson-Stadler L."/>
            <person name="Chun J."/>
            <person name="Moore E."/>
        </authorList>
    </citation>
    <scope>NUCLEOTIDE SEQUENCE [LARGE SCALE GENOMIC DNA]</scope>
    <source>
        <strain evidence="3 4">CCUG 53682T</strain>
    </source>
</reference>
<dbReference type="Gene3D" id="3.40.1620.10">
    <property type="entry name" value="YefM-like domain"/>
    <property type="match status" value="1"/>
</dbReference>
<protein>
    <recommendedName>
        <fullName evidence="2">Antitoxin</fullName>
    </recommendedName>
</protein>